<protein>
    <recommendedName>
        <fullName evidence="2">asparagine synthase (glutamine-hydrolyzing)</fullName>
        <ecNumber evidence="2">6.3.5.4</ecNumber>
    </recommendedName>
</protein>
<dbReference type="EC" id="6.3.5.4" evidence="2"/>
<name>A0A2Y9BYE9_9MICO</name>
<dbReference type="EMBL" id="UETB01000006">
    <property type="protein sequence ID" value="SSA42512.1"/>
    <property type="molecule type" value="Genomic_DNA"/>
</dbReference>
<dbReference type="InterPro" id="IPR014729">
    <property type="entry name" value="Rossmann-like_a/b/a_fold"/>
</dbReference>
<dbReference type="Proteomes" id="UP000250222">
    <property type="component" value="Unassembled WGS sequence"/>
</dbReference>
<evidence type="ECO:0000256" key="3">
    <source>
        <dbReference type="ARBA" id="ARBA00022888"/>
    </source>
</evidence>
<keyword evidence="7" id="KW-1185">Reference proteome</keyword>
<evidence type="ECO:0000256" key="2">
    <source>
        <dbReference type="ARBA" id="ARBA00012737"/>
    </source>
</evidence>
<feature type="domain" description="Asparagine synthetase" evidence="5">
    <location>
        <begin position="140"/>
        <end position="376"/>
    </location>
</feature>
<dbReference type="InterPro" id="IPR001962">
    <property type="entry name" value="Asn_synthase"/>
</dbReference>
<dbReference type="AlphaFoldDB" id="A0A2Y9BYE9"/>
<dbReference type="Gene3D" id="3.40.50.620">
    <property type="entry name" value="HUPs"/>
    <property type="match status" value="1"/>
</dbReference>
<reference evidence="6 7" key="1">
    <citation type="submission" date="2016-10" db="EMBL/GenBank/DDBJ databases">
        <authorList>
            <person name="Cai Z."/>
        </authorList>
    </citation>
    <scope>NUCLEOTIDE SEQUENCE [LARGE SCALE GENOMIC DNA]</scope>
    <source>
        <strain evidence="6 7">CGMCC 1.10826</strain>
    </source>
</reference>
<comment type="catalytic activity">
    <reaction evidence="4">
        <text>L-aspartate + L-glutamine + ATP + H2O = L-asparagine + L-glutamate + AMP + diphosphate + H(+)</text>
        <dbReference type="Rhea" id="RHEA:12228"/>
        <dbReference type="ChEBI" id="CHEBI:15377"/>
        <dbReference type="ChEBI" id="CHEBI:15378"/>
        <dbReference type="ChEBI" id="CHEBI:29985"/>
        <dbReference type="ChEBI" id="CHEBI:29991"/>
        <dbReference type="ChEBI" id="CHEBI:30616"/>
        <dbReference type="ChEBI" id="CHEBI:33019"/>
        <dbReference type="ChEBI" id="CHEBI:58048"/>
        <dbReference type="ChEBI" id="CHEBI:58359"/>
        <dbReference type="ChEBI" id="CHEBI:456215"/>
        <dbReference type="EC" id="6.3.5.4"/>
    </reaction>
</comment>
<comment type="pathway">
    <text evidence="1">Amino-acid biosynthesis; L-asparagine biosynthesis; L-asparagine from L-aspartate (L-Gln route): step 1/1.</text>
</comment>
<dbReference type="PANTHER" id="PTHR43284">
    <property type="entry name" value="ASPARAGINE SYNTHETASE (GLUTAMINE-HYDROLYZING)"/>
    <property type="match status" value="1"/>
</dbReference>
<evidence type="ECO:0000259" key="5">
    <source>
        <dbReference type="Pfam" id="PF00733"/>
    </source>
</evidence>
<proteinExistence type="predicted"/>
<evidence type="ECO:0000256" key="1">
    <source>
        <dbReference type="ARBA" id="ARBA00005187"/>
    </source>
</evidence>
<dbReference type="PANTHER" id="PTHR43284:SF1">
    <property type="entry name" value="ASPARAGINE SYNTHETASE"/>
    <property type="match status" value="1"/>
</dbReference>
<dbReference type="GO" id="GO:0006529">
    <property type="term" value="P:asparagine biosynthetic process"/>
    <property type="evidence" value="ECO:0007669"/>
    <property type="project" value="UniProtKB-KW"/>
</dbReference>
<keyword evidence="3" id="KW-0028">Amino-acid biosynthesis</keyword>
<evidence type="ECO:0000313" key="6">
    <source>
        <dbReference type="EMBL" id="SSA42512.1"/>
    </source>
</evidence>
<dbReference type="InterPro" id="IPR051786">
    <property type="entry name" value="ASN_synthetase/amidase"/>
</dbReference>
<dbReference type="RefSeq" id="WP_181424602.1">
    <property type="nucleotide sequence ID" value="NZ_QKLZ01000006.1"/>
</dbReference>
<organism evidence="6 7">
    <name type="scientific">Georgenia satyanarayanai</name>
    <dbReference type="NCBI Taxonomy" id="860221"/>
    <lineage>
        <taxon>Bacteria</taxon>
        <taxon>Bacillati</taxon>
        <taxon>Actinomycetota</taxon>
        <taxon>Actinomycetes</taxon>
        <taxon>Micrococcales</taxon>
        <taxon>Bogoriellaceae</taxon>
        <taxon>Georgenia</taxon>
    </lineage>
</organism>
<keyword evidence="3" id="KW-0061">Asparagine biosynthesis</keyword>
<dbReference type="GO" id="GO:0004066">
    <property type="term" value="F:asparagine synthase (glutamine-hydrolyzing) activity"/>
    <property type="evidence" value="ECO:0007669"/>
    <property type="project" value="UniProtKB-EC"/>
</dbReference>
<evidence type="ECO:0000256" key="4">
    <source>
        <dbReference type="ARBA" id="ARBA00048741"/>
    </source>
</evidence>
<dbReference type="SUPFAM" id="SSF56235">
    <property type="entry name" value="N-terminal nucleophile aminohydrolases (Ntn hydrolases)"/>
    <property type="match status" value="1"/>
</dbReference>
<dbReference type="Pfam" id="PF00733">
    <property type="entry name" value="Asn_synthase"/>
    <property type="match status" value="1"/>
</dbReference>
<accession>A0A2Y9BYE9</accession>
<evidence type="ECO:0000313" key="7">
    <source>
        <dbReference type="Proteomes" id="UP000250222"/>
    </source>
</evidence>
<sequence>MGAEAGHVSLLLCADGEVELTTDGVGFLPCYWSAVPGGVAVSTHLATLVSLGASPEPDEQGVVEYLAMHHPLGTRTLLRDAQMLPAGGRLRWAPGAEVSVSAVPLFVPTTESLTDDAVIASFAELWPEVVADAFGGSGETALGLSGGLDSRAIVEAAVQIGIRPSTYTYGTPPTHEPVVAARVAAALDLDHVAIPVTAEAVLAGGAQALHRLDGAHSASEMYELWFVDTLRSLTGTVVNGLAGGPLWGDDKAVGLTDPRAVLDRQWQRYAADARISAGFLGGDLAQRAPELLRDSLADSLGRWDLGARDDMVLYWKIANRQFRWGNMLTNALRRSGIRAEAPFLDSRFLQLAARLSPQQRRNGNLYLRVHRELFPRTARIPRSDDGNAPAALDHVYWSGETSYVNQLVGLSRRHPVSGVRRAARLGGHLARATLRDVAGVDGPAERSERRRSVFPADVWLRTEPRYGQRLCELLMAGGHRLIDEAAVAAQLSAIGSGGPTAPALLLGRVAAAGVWLSDYESRALTRVPAGA</sequence>
<gene>
    <name evidence="6" type="ORF">SAMN05216184_106184</name>
</gene>
<dbReference type="SUPFAM" id="SSF52402">
    <property type="entry name" value="Adenine nucleotide alpha hydrolases-like"/>
    <property type="match status" value="1"/>
</dbReference>
<dbReference type="InterPro" id="IPR029055">
    <property type="entry name" value="Ntn_hydrolases_N"/>
</dbReference>